<keyword evidence="2" id="KW-1185">Reference proteome</keyword>
<proteinExistence type="predicted"/>
<evidence type="ECO:0000313" key="2">
    <source>
        <dbReference type="Proteomes" id="UP000516437"/>
    </source>
</evidence>
<evidence type="ECO:0000313" key="1">
    <source>
        <dbReference type="EMBL" id="KAB1199597.1"/>
    </source>
</evidence>
<dbReference type="OrthoDB" id="1725454at2759"/>
<dbReference type="Proteomes" id="UP000516437">
    <property type="component" value="Unassembled WGS sequence"/>
</dbReference>
<protein>
    <submittedName>
        <fullName evidence="1">Uncharacterized protein</fullName>
    </submittedName>
</protein>
<organism evidence="1 2">
    <name type="scientific">Morella rubra</name>
    <name type="common">Chinese bayberry</name>
    <dbReference type="NCBI Taxonomy" id="262757"/>
    <lineage>
        <taxon>Eukaryota</taxon>
        <taxon>Viridiplantae</taxon>
        <taxon>Streptophyta</taxon>
        <taxon>Embryophyta</taxon>
        <taxon>Tracheophyta</taxon>
        <taxon>Spermatophyta</taxon>
        <taxon>Magnoliopsida</taxon>
        <taxon>eudicotyledons</taxon>
        <taxon>Gunneridae</taxon>
        <taxon>Pentapetalae</taxon>
        <taxon>rosids</taxon>
        <taxon>fabids</taxon>
        <taxon>Fagales</taxon>
        <taxon>Myricaceae</taxon>
        <taxon>Morella</taxon>
    </lineage>
</organism>
<dbReference type="EMBL" id="RXIC02000448">
    <property type="protein sequence ID" value="KAB1199597.1"/>
    <property type="molecule type" value="Genomic_DNA"/>
</dbReference>
<reference evidence="1 2" key="1">
    <citation type="journal article" date="2019" name="Plant Biotechnol. J.">
        <title>The red bayberry genome and genetic basis of sex determination.</title>
        <authorList>
            <person name="Jia H.M."/>
            <person name="Jia H.J."/>
            <person name="Cai Q.L."/>
            <person name="Wang Y."/>
            <person name="Zhao H.B."/>
            <person name="Yang W.F."/>
            <person name="Wang G.Y."/>
            <person name="Li Y.H."/>
            <person name="Zhan D.L."/>
            <person name="Shen Y.T."/>
            <person name="Niu Q.F."/>
            <person name="Chang L."/>
            <person name="Qiu J."/>
            <person name="Zhao L."/>
            <person name="Xie H.B."/>
            <person name="Fu W.Y."/>
            <person name="Jin J."/>
            <person name="Li X.W."/>
            <person name="Jiao Y."/>
            <person name="Zhou C.C."/>
            <person name="Tu T."/>
            <person name="Chai C.Y."/>
            <person name="Gao J.L."/>
            <person name="Fan L.J."/>
            <person name="van de Weg E."/>
            <person name="Wang J.Y."/>
            <person name="Gao Z.S."/>
        </authorList>
    </citation>
    <scope>NUCLEOTIDE SEQUENCE [LARGE SCALE GENOMIC DNA]</scope>
    <source>
        <tissue evidence="1">Leaves</tissue>
    </source>
</reference>
<dbReference type="AlphaFoldDB" id="A0A6A1UIH5"/>
<name>A0A6A1UIH5_9ROSI</name>
<comment type="caution">
    <text evidence="1">The sequence shown here is derived from an EMBL/GenBank/DDBJ whole genome shotgun (WGS) entry which is preliminary data.</text>
</comment>
<accession>A0A6A1UIH5</accession>
<sequence length="78" mass="9130">MPEEGLPASLSLIEIEECPLLKRQWKRKRGKEWLKTAHVPNIKIDRRMDSKAKRLARGRTFLLLYGRQRLDDGNNLSS</sequence>
<gene>
    <name evidence="1" type="ORF">CJ030_MR0G020165</name>
</gene>